<evidence type="ECO:0000259" key="5">
    <source>
        <dbReference type="Pfam" id="PF00644"/>
    </source>
</evidence>
<dbReference type="PANTHER" id="PTHR21328">
    <property type="entry name" value="POLY ADP-RIBOSE POLYMERASE FAMILY, MEMBER PARP"/>
    <property type="match status" value="1"/>
</dbReference>
<keyword evidence="3" id="KW-0548">Nucleotidyltransferase</keyword>
<dbReference type="AlphaFoldDB" id="A0A1B7ML21"/>
<evidence type="ECO:0000313" key="7">
    <source>
        <dbReference type="Proteomes" id="UP000092154"/>
    </source>
</evidence>
<gene>
    <name evidence="6" type="ORF">K503DRAFT_786591</name>
</gene>
<protein>
    <recommendedName>
        <fullName evidence="5">PARP catalytic domain-containing protein</fullName>
    </recommendedName>
</protein>
<dbReference type="GO" id="GO:0003950">
    <property type="term" value="F:NAD+ poly-ADP-ribosyltransferase activity"/>
    <property type="evidence" value="ECO:0007669"/>
    <property type="project" value="InterPro"/>
</dbReference>
<keyword evidence="1" id="KW-0328">Glycosyltransferase</keyword>
<dbReference type="STRING" id="1314800.A0A1B7ML21"/>
<dbReference type="EMBL" id="KV448793">
    <property type="protein sequence ID" value="OAX33300.1"/>
    <property type="molecule type" value="Genomic_DNA"/>
</dbReference>
<evidence type="ECO:0000256" key="4">
    <source>
        <dbReference type="ARBA" id="ARBA00023027"/>
    </source>
</evidence>
<proteinExistence type="predicted"/>
<dbReference type="Proteomes" id="UP000092154">
    <property type="component" value="Unassembled WGS sequence"/>
</dbReference>
<evidence type="ECO:0000256" key="3">
    <source>
        <dbReference type="ARBA" id="ARBA00022695"/>
    </source>
</evidence>
<feature type="non-terminal residue" evidence="6">
    <location>
        <position position="1"/>
    </location>
</feature>
<dbReference type="InterPro" id="IPR012317">
    <property type="entry name" value="Poly(ADP-ribose)pol_cat_dom"/>
</dbReference>
<feature type="domain" description="PARP catalytic" evidence="5">
    <location>
        <begin position="351"/>
        <end position="425"/>
    </location>
</feature>
<name>A0A1B7ML21_9AGAM</name>
<dbReference type="Gene3D" id="3.90.228.10">
    <property type="match status" value="1"/>
</dbReference>
<reference evidence="6 7" key="1">
    <citation type="submission" date="2016-06" db="EMBL/GenBank/DDBJ databases">
        <title>Comparative genomics of the ectomycorrhizal sister species Rhizopogon vinicolor and Rhizopogon vesiculosus (Basidiomycota: Boletales) reveals a divergence of the mating type B locus.</title>
        <authorList>
            <consortium name="DOE Joint Genome Institute"/>
            <person name="Mujic A.B."/>
            <person name="Kuo A."/>
            <person name="Tritt A."/>
            <person name="Lipzen A."/>
            <person name="Chen C."/>
            <person name="Johnson J."/>
            <person name="Sharma A."/>
            <person name="Barry K."/>
            <person name="Grigoriev I.V."/>
            <person name="Spatafora J.W."/>
        </authorList>
    </citation>
    <scope>NUCLEOTIDE SEQUENCE [LARGE SCALE GENOMIC DNA]</scope>
    <source>
        <strain evidence="6 7">AM-OR11-026</strain>
    </source>
</reference>
<sequence>SDLTEEYIDVDEEPDNGTFDKLSLSSSLESLLDEHFLLLLRFRRQFNIGWAAAEELNWRSRELQKSPAILVTEIQEACYATRCGSHLFTFSQFQDLCRVDQEELLLAASRHLPRDPLERQDGHINLLETAFTYLLRRLTLCSRYCVVCHKALDNDFEALKPYVCNSGLCAYQYYSLNIGPSLEYDICKNTEMVDLLVSLAYVAAAMDALDEPLPRGLSLKIPNIVHGKIVDNSLRDFDTLSVAEMRLSIKNLIDTLPPIEEMKKHLEKKVPTGTSRPKLKDMDPDISPAAWSILRWCVASCTAHLQQLTEEEDRVQNIGPEWQQFRFTVGAPDKEAKFREALAKETLGYSNAKRYPTLYAFHGSPVKNWHSIIRHGLWYKSIANGVYFAQDGMTSTGYAAAGTQVWENSATRPSACVALAEIINLPHQFTSSAPYYVVQHTDWIMCRYLLVLKVDDQNVIMHSPGYGATAKKELPKVPFKVHDSLRRPLLHNVAVEIPEPSYKLEKLLALCKETYVTPELDEEDKAVFNAPIGT</sequence>
<evidence type="ECO:0000256" key="2">
    <source>
        <dbReference type="ARBA" id="ARBA00022679"/>
    </source>
</evidence>
<dbReference type="InParanoid" id="A0A1B7ML21"/>
<organism evidence="6 7">
    <name type="scientific">Rhizopogon vinicolor AM-OR11-026</name>
    <dbReference type="NCBI Taxonomy" id="1314800"/>
    <lineage>
        <taxon>Eukaryota</taxon>
        <taxon>Fungi</taxon>
        <taxon>Dikarya</taxon>
        <taxon>Basidiomycota</taxon>
        <taxon>Agaricomycotina</taxon>
        <taxon>Agaricomycetes</taxon>
        <taxon>Agaricomycetidae</taxon>
        <taxon>Boletales</taxon>
        <taxon>Suillineae</taxon>
        <taxon>Rhizopogonaceae</taxon>
        <taxon>Rhizopogon</taxon>
    </lineage>
</organism>
<keyword evidence="4" id="KW-0520">NAD</keyword>
<evidence type="ECO:0000256" key="1">
    <source>
        <dbReference type="ARBA" id="ARBA00022676"/>
    </source>
</evidence>
<dbReference type="OrthoDB" id="109543at2759"/>
<dbReference type="InterPro" id="IPR051838">
    <property type="entry name" value="ARTD_PARP"/>
</dbReference>
<dbReference type="Pfam" id="PF00644">
    <property type="entry name" value="PARP"/>
    <property type="match status" value="1"/>
</dbReference>
<evidence type="ECO:0000313" key="6">
    <source>
        <dbReference type="EMBL" id="OAX33300.1"/>
    </source>
</evidence>
<dbReference type="SUPFAM" id="SSF56399">
    <property type="entry name" value="ADP-ribosylation"/>
    <property type="match status" value="1"/>
</dbReference>
<keyword evidence="7" id="KW-1185">Reference proteome</keyword>
<dbReference type="GO" id="GO:0016779">
    <property type="term" value="F:nucleotidyltransferase activity"/>
    <property type="evidence" value="ECO:0007669"/>
    <property type="project" value="UniProtKB-KW"/>
</dbReference>
<accession>A0A1B7ML21</accession>
<keyword evidence="2" id="KW-0808">Transferase</keyword>